<gene>
    <name evidence="2" type="ORF">IAB44_11335</name>
</gene>
<organism evidence="2 3">
    <name type="scientific">Candidatus Limivivens intestinipullorum</name>
    <dbReference type="NCBI Taxonomy" id="2840858"/>
    <lineage>
        <taxon>Bacteria</taxon>
        <taxon>Bacillati</taxon>
        <taxon>Bacillota</taxon>
        <taxon>Clostridia</taxon>
        <taxon>Lachnospirales</taxon>
        <taxon>Lachnospiraceae</taxon>
        <taxon>Lachnospiraceae incertae sedis</taxon>
        <taxon>Candidatus Limivivens</taxon>
    </lineage>
</organism>
<protein>
    <submittedName>
        <fullName evidence="2">Uncharacterized protein</fullName>
    </submittedName>
</protein>
<accession>A0A9D1EUX3</accession>
<dbReference type="EMBL" id="DVIQ01000070">
    <property type="protein sequence ID" value="HIS32121.1"/>
    <property type="molecule type" value="Genomic_DNA"/>
</dbReference>
<dbReference type="Proteomes" id="UP000823935">
    <property type="component" value="Unassembled WGS sequence"/>
</dbReference>
<proteinExistence type="predicted"/>
<reference evidence="2" key="2">
    <citation type="journal article" date="2021" name="PeerJ">
        <title>Extensive microbial diversity within the chicken gut microbiome revealed by metagenomics and culture.</title>
        <authorList>
            <person name="Gilroy R."/>
            <person name="Ravi A."/>
            <person name="Getino M."/>
            <person name="Pursley I."/>
            <person name="Horton D.L."/>
            <person name="Alikhan N.F."/>
            <person name="Baker D."/>
            <person name="Gharbi K."/>
            <person name="Hall N."/>
            <person name="Watson M."/>
            <person name="Adriaenssens E.M."/>
            <person name="Foster-Nyarko E."/>
            <person name="Jarju S."/>
            <person name="Secka A."/>
            <person name="Antonio M."/>
            <person name="Oren A."/>
            <person name="Chaudhuri R.R."/>
            <person name="La Ragione R."/>
            <person name="Hildebrand F."/>
            <person name="Pallen M.J."/>
        </authorList>
    </citation>
    <scope>NUCLEOTIDE SEQUENCE</scope>
    <source>
        <strain evidence="2">CHK190-19873</strain>
    </source>
</reference>
<evidence type="ECO:0000256" key="1">
    <source>
        <dbReference type="SAM" id="Phobius"/>
    </source>
</evidence>
<name>A0A9D1EUX3_9FIRM</name>
<reference evidence="2" key="1">
    <citation type="submission" date="2020-10" db="EMBL/GenBank/DDBJ databases">
        <authorList>
            <person name="Gilroy R."/>
        </authorList>
    </citation>
    <scope>NUCLEOTIDE SEQUENCE</scope>
    <source>
        <strain evidence="2">CHK190-19873</strain>
    </source>
</reference>
<keyword evidence="1" id="KW-0472">Membrane</keyword>
<keyword evidence="1" id="KW-1133">Transmembrane helix</keyword>
<feature type="transmembrane region" description="Helical" evidence="1">
    <location>
        <begin position="31"/>
        <end position="48"/>
    </location>
</feature>
<sequence length="58" mass="6667">MKRFFKYIILLALAFIGIYNLIGFFGQSSMTPLYFAMEAFCLFGVLALQREESVCQKS</sequence>
<dbReference type="AlphaFoldDB" id="A0A9D1EUX3"/>
<evidence type="ECO:0000313" key="3">
    <source>
        <dbReference type="Proteomes" id="UP000823935"/>
    </source>
</evidence>
<feature type="transmembrane region" description="Helical" evidence="1">
    <location>
        <begin position="7"/>
        <end position="25"/>
    </location>
</feature>
<evidence type="ECO:0000313" key="2">
    <source>
        <dbReference type="EMBL" id="HIS32121.1"/>
    </source>
</evidence>
<keyword evidence="1" id="KW-0812">Transmembrane</keyword>
<comment type="caution">
    <text evidence="2">The sequence shown here is derived from an EMBL/GenBank/DDBJ whole genome shotgun (WGS) entry which is preliminary data.</text>
</comment>